<dbReference type="SUPFAM" id="SSF54373">
    <property type="entry name" value="FAD-linked reductases, C-terminal domain"/>
    <property type="match status" value="1"/>
</dbReference>
<feature type="domain" description="FAD-binding" evidence="3">
    <location>
        <begin position="2"/>
        <end position="171"/>
    </location>
</feature>
<evidence type="ECO:0000256" key="2">
    <source>
        <dbReference type="ARBA" id="ARBA00023033"/>
    </source>
</evidence>
<reference evidence="4" key="2">
    <citation type="submission" date="2020-09" db="EMBL/GenBank/DDBJ databases">
        <authorList>
            <person name="Sun Q."/>
            <person name="Zhou Y."/>
        </authorList>
    </citation>
    <scope>NUCLEOTIDE SEQUENCE</scope>
    <source>
        <strain evidence="4">CGMCC 1.12214</strain>
    </source>
</reference>
<dbReference type="PRINTS" id="PR00420">
    <property type="entry name" value="RNGMNOXGNASE"/>
</dbReference>
<evidence type="ECO:0000259" key="3">
    <source>
        <dbReference type="Pfam" id="PF01494"/>
    </source>
</evidence>
<dbReference type="GO" id="GO:0004497">
    <property type="term" value="F:monooxygenase activity"/>
    <property type="evidence" value="ECO:0007669"/>
    <property type="project" value="UniProtKB-KW"/>
</dbReference>
<dbReference type="Gene3D" id="3.50.50.60">
    <property type="entry name" value="FAD/NAD(P)-binding domain"/>
    <property type="match status" value="1"/>
</dbReference>
<dbReference type="InterPro" id="IPR002938">
    <property type="entry name" value="FAD-bd"/>
</dbReference>
<evidence type="ECO:0000313" key="4">
    <source>
        <dbReference type="EMBL" id="GGH22697.1"/>
    </source>
</evidence>
<feature type="domain" description="FAD-binding" evidence="3">
    <location>
        <begin position="294"/>
        <end position="354"/>
    </location>
</feature>
<organism evidence="4 5">
    <name type="scientific">Alsobacter metallidurans</name>
    <dbReference type="NCBI Taxonomy" id="340221"/>
    <lineage>
        <taxon>Bacteria</taxon>
        <taxon>Pseudomonadati</taxon>
        <taxon>Pseudomonadota</taxon>
        <taxon>Alphaproteobacteria</taxon>
        <taxon>Hyphomicrobiales</taxon>
        <taxon>Alsobacteraceae</taxon>
        <taxon>Alsobacter</taxon>
    </lineage>
</organism>
<protein>
    <submittedName>
        <fullName evidence="4">Salicylate 1-monooxygenase</fullName>
    </submittedName>
</protein>
<dbReference type="RefSeq" id="WP_188518355.1">
    <property type="nucleotide sequence ID" value="NZ_BMES01000002.1"/>
</dbReference>
<evidence type="ECO:0000256" key="1">
    <source>
        <dbReference type="ARBA" id="ARBA00023002"/>
    </source>
</evidence>
<dbReference type="NCBIfam" id="NF005720">
    <property type="entry name" value="PRK07538.1"/>
    <property type="match status" value="1"/>
</dbReference>
<keyword evidence="2" id="KW-0503">Monooxygenase</keyword>
<keyword evidence="1" id="KW-0560">Oxidoreductase</keyword>
<comment type="caution">
    <text evidence="4">The sequence shown here is derived from an EMBL/GenBank/DDBJ whole genome shotgun (WGS) entry which is preliminary data.</text>
</comment>
<dbReference type="InterPro" id="IPR050493">
    <property type="entry name" value="FAD-dep_Monooxygenase_BioMet"/>
</dbReference>
<dbReference type="EMBL" id="BMES01000002">
    <property type="protein sequence ID" value="GGH22697.1"/>
    <property type="molecule type" value="Genomic_DNA"/>
</dbReference>
<keyword evidence="5" id="KW-1185">Reference proteome</keyword>
<evidence type="ECO:0000313" key="5">
    <source>
        <dbReference type="Proteomes" id="UP000603912"/>
    </source>
</evidence>
<sequence length="415" mass="45405">MHVIIVGGGIGGLTAALMLHRRGIRATVFEQAGTIREVGVGINTLPHAIAELEELGLLPALDAVGIRTRELHYMNRYGQTVWQEPRGVFAGFKVPQFSIHRGRLQKLIHDAVVERLGPDSVRTGRRLLGLIEDEGGVTAHFADSHYGAAGESVRADALVGADGIHSAVRARYFPNQGPPRWQGVRMWRGAIDWPKFLDGESMIIAGGMQAKLVLYPIGRGDRPDTRLTNWVVNVRLGDPEKPPPKETWSGQGRLEDVLPFARRFTVPGVDIEGLVKATPQFWEYPMCDRDPLPRWTHGRVTLLGDAAHPMYPVGSNGASQAILDARCLADSLANADHPRHALALYEAERLPKTAEICAMNRQGGPERVIDAVEALAPSGFDDVERVLSYARREAIVKSYAGKAGFALTQVNRRAG</sequence>
<accession>A0A917I8W7</accession>
<dbReference type="Proteomes" id="UP000603912">
    <property type="component" value="Unassembled WGS sequence"/>
</dbReference>
<reference evidence="4" key="1">
    <citation type="journal article" date="2014" name="Int. J. Syst. Evol. Microbiol.">
        <title>Complete genome sequence of Corynebacterium casei LMG S-19264T (=DSM 44701T), isolated from a smear-ripened cheese.</title>
        <authorList>
            <consortium name="US DOE Joint Genome Institute (JGI-PGF)"/>
            <person name="Walter F."/>
            <person name="Albersmeier A."/>
            <person name="Kalinowski J."/>
            <person name="Ruckert C."/>
        </authorList>
    </citation>
    <scope>NUCLEOTIDE SEQUENCE</scope>
    <source>
        <strain evidence="4">CGMCC 1.12214</strain>
    </source>
</reference>
<dbReference type="GO" id="GO:0071949">
    <property type="term" value="F:FAD binding"/>
    <property type="evidence" value="ECO:0007669"/>
    <property type="project" value="InterPro"/>
</dbReference>
<dbReference type="PANTHER" id="PTHR13789">
    <property type="entry name" value="MONOOXYGENASE"/>
    <property type="match status" value="1"/>
</dbReference>
<dbReference type="PANTHER" id="PTHR13789:SF268">
    <property type="entry name" value="5-METHYLPHENAZINE-1-CARBOXYLATE 1-MONOOXYGENASE"/>
    <property type="match status" value="1"/>
</dbReference>
<proteinExistence type="predicted"/>
<dbReference type="SUPFAM" id="SSF51905">
    <property type="entry name" value="FAD/NAD(P)-binding domain"/>
    <property type="match status" value="1"/>
</dbReference>
<dbReference type="Gene3D" id="3.30.9.30">
    <property type="match status" value="1"/>
</dbReference>
<gene>
    <name evidence="4" type="ORF">GCM10007036_27900</name>
</gene>
<name>A0A917I8W7_9HYPH</name>
<dbReference type="Pfam" id="PF01494">
    <property type="entry name" value="FAD_binding_3"/>
    <property type="match status" value="2"/>
</dbReference>
<dbReference type="InterPro" id="IPR036188">
    <property type="entry name" value="FAD/NAD-bd_sf"/>
</dbReference>
<dbReference type="AlphaFoldDB" id="A0A917I8W7"/>